<feature type="transmembrane region" description="Helical" evidence="5">
    <location>
        <begin position="210"/>
        <end position="229"/>
    </location>
</feature>
<evidence type="ECO:0000256" key="1">
    <source>
        <dbReference type="ARBA" id="ARBA00004141"/>
    </source>
</evidence>
<dbReference type="Pfam" id="PF03151">
    <property type="entry name" value="TPT"/>
    <property type="match status" value="1"/>
</dbReference>
<protein>
    <submittedName>
        <fullName evidence="7">G5915 protein</fullName>
    </submittedName>
</protein>
<comment type="subcellular location">
    <subcellularLocation>
        <location evidence="1">Membrane</location>
        <topology evidence="1">Multi-pass membrane protein</topology>
    </subcellularLocation>
</comment>
<evidence type="ECO:0000256" key="4">
    <source>
        <dbReference type="ARBA" id="ARBA00023136"/>
    </source>
</evidence>
<feature type="transmembrane region" description="Helical" evidence="5">
    <location>
        <begin position="122"/>
        <end position="140"/>
    </location>
</feature>
<dbReference type="PANTHER" id="PTHR11132">
    <property type="entry name" value="SOLUTE CARRIER FAMILY 35"/>
    <property type="match status" value="1"/>
</dbReference>
<keyword evidence="8" id="KW-1185">Reference proteome</keyword>
<sequence length="321" mass="34782">MSAHDYLRRVMPIGVLYAASLWLSNSAYLYLSVSFIQMTKSLMPGLVYATGIFIGTEQFSKANAANMVLIAFGVVICAVGEVNLVFKGVAQQLAALLFEAARLSLVQVLINSKGLQMNPLQSLYYVSPACLLCLSVPFVALELGQLLRDTAVRINPYVMLANALAAFALNLAVFLLIGKTSALTMNIAGVIKDWMLIFFSYYLFGAPVTALSLLGYGFCCTGVGIYNYMKLQMLRAKASLSTGKDVEKLGGERQALLSSKALLNKDTIEVAADSGTHAPKEGGNRFSQIRSKDDIMAEIRQLQSEMAHHDESYAAAGTKEN</sequence>
<comment type="caution">
    <text evidence="7">The sequence shown here is derived from an EMBL/GenBank/DDBJ whole genome shotgun (WGS) entry which is preliminary data.</text>
</comment>
<dbReference type="InterPro" id="IPR004853">
    <property type="entry name" value="Sugar_P_trans_dom"/>
</dbReference>
<accession>A0ABP1FVF3</accession>
<organism evidence="7 8">
    <name type="scientific">Coccomyxa viridis</name>
    <dbReference type="NCBI Taxonomy" id="1274662"/>
    <lineage>
        <taxon>Eukaryota</taxon>
        <taxon>Viridiplantae</taxon>
        <taxon>Chlorophyta</taxon>
        <taxon>core chlorophytes</taxon>
        <taxon>Trebouxiophyceae</taxon>
        <taxon>Trebouxiophyceae incertae sedis</taxon>
        <taxon>Coccomyxaceae</taxon>
        <taxon>Coccomyxa</taxon>
    </lineage>
</organism>
<feature type="domain" description="Sugar phosphate transporter" evidence="6">
    <location>
        <begin position="5"/>
        <end position="227"/>
    </location>
</feature>
<reference evidence="7 8" key="1">
    <citation type="submission" date="2024-06" db="EMBL/GenBank/DDBJ databases">
        <authorList>
            <person name="Kraege A."/>
            <person name="Thomma B."/>
        </authorList>
    </citation>
    <scope>NUCLEOTIDE SEQUENCE [LARGE SCALE GENOMIC DNA]</scope>
</reference>
<feature type="transmembrane region" description="Helical" evidence="5">
    <location>
        <begin position="67"/>
        <end position="86"/>
    </location>
</feature>
<keyword evidence="4 5" id="KW-0472">Membrane</keyword>
<evidence type="ECO:0000313" key="8">
    <source>
        <dbReference type="Proteomes" id="UP001497392"/>
    </source>
</evidence>
<keyword evidence="2 5" id="KW-0812">Transmembrane</keyword>
<name>A0ABP1FVF3_9CHLO</name>
<evidence type="ECO:0000256" key="3">
    <source>
        <dbReference type="ARBA" id="ARBA00022989"/>
    </source>
</evidence>
<evidence type="ECO:0000313" key="7">
    <source>
        <dbReference type="EMBL" id="CAL5223406.1"/>
    </source>
</evidence>
<feature type="transmembrane region" description="Helical" evidence="5">
    <location>
        <begin position="12"/>
        <end position="31"/>
    </location>
</feature>
<keyword evidence="3 5" id="KW-1133">Transmembrane helix</keyword>
<feature type="transmembrane region" description="Helical" evidence="5">
    <location>
        <begin position="160"/>
        <end position="178"/>
    </location>
</feature>
<dbReference type="Proteomes" id="UP001497392">
    <property type="component" value="Unassembled WGS sequence"/>
</dbReference>
<dbReference type="InterPro" id="IPR037185">
    <property type="entry name" value="EmrE-like"/>
</dbReference>
<evidence type="ECO:0000256" key="2">
    <source>
        <dbReference type="ARBA" id="ARBA00022692"/>
    </source>
</evidence>
<evidence type="ECO:0000259" key="6">
    <source>
        <dbReference type="Pfam" id="PF03151"/>
    </source>
</evidence>
<proteinExistence type="predicted"/>
<feature type="transmembrane region" description="Helical" evidence="5">
    <location>
        <begin position="92"/>
        <end position="110"/>
    </location>
</feature>
<dbReference type="EMBL" id="CAXHTA020000008">
    <property type="protein sequence ID" value="CAL5223406.1"/>
    <property type="molecule type" value="Genomic_DNA"/>
</dbReference>
<gene>
    <name evidence="7" type="primary">g5915</name>
    <name evidence="7" type="ORF">VP750_LOCUS5065</name>
</gene>
<dbReference type="InterPro" id="IPR050186">
    <property type="entry name" value="TPT_transporter"/>
</dbReference>
<dbReference type="SUPFAM" id="SSF103481">
    <property type="entry name" value="Multidrug resistance efflux transporter EmrE"/>
    <property type="match status" value="1"/>
</dbReference>
<evidence type="ECO:0000256" key="5">
    <source>
        <dbReference type="SAM" id="Phobius"/>
    </source>
</evidence>